<dbReference type="Proteomes" id="UP000681340">
    <property type="component" value="Unassembled WGS sequence"/>
</dbReference>
<accession>A0A919SAV7</accession>
<keyword evidence="3" id="KW-1185">Reference proteome</keyword>
<sequence length="86" mass="9166">MSAVTIPATAAERFNSDIRNLPVGPGRGAGHGHWSVTVPDKFPRILAPFHAAPPVNGSTYRPAPPSSREIQAQGRRTSRYAMATTS</sequence>
<proteinExistence type="predicted"/>
<evidence type="ECO:0000313" key="2">
    <source>
        <dbReference type="EMBL" id="GIM69170.1"/>
    </source>
</evidence>
<dbReference type="AlphaFoldDB" id="A0A919SAV7"/>
<protein>
    <submittedName>
        <fullName evidence="2">Uncharacterized protein</fullName>
    </submittedName>
</protein>
<comment type="caution">
    <text evidence="2">The sequence shown here is derived from an EMBL/GenBank/DDBJ whole genome shotgun (WGS) entry which is preliminary data.</text>
</comment>
<evidence type="ECO:0000256" key="1">
    <source>
        <dbReference type="SAM" id="MobiDB-lite"/>
    </source>
</evidence>
<feature type="region of interest" description="Disordered" evidence="1">
    <location>
        <begin position="54"/>
        <end position="86"/>
    </location>
</feature>
<organism evidence="2 3">
    <name type="scientific">Actinoplanes auranticolor</name>
    <dbReference type="NCBI Taxonomy" id="47988"/>
    <lineage>
        <taxon>Bacteria</taxon>
        <taxon>Bacillati</taxon>
        <taxon>Actinomycetota</taxon>
        <taxon>Actinomycetes</taxon>
        <taxon>Micromonosporales</taxon>
        <taxon>Micromonosporaceae</taxon>
        <taxon>Actinoplanes</taxon>
    </lineage>
</organism>
<name>A0A919SAV7_9ACTN</name>
<dbReference type="EMBL" id="BOQL01000026">
    <property type="protein sequence ID" value="GIM69170.1"/>
    <property type="molecule type" value="Genomic_DNA"/>
</dbReference>
<evidence type="ECO:0000313" key="3">
    <source>
        <dbReference type="Proteomes" id="UP000681340"/>
    </source>
</evidence>
<gene>
    <name evidence="2" type="ORF">Aau02nite_34970</name>
</gene>
<reference evidence="2" key="1">
    <citation type="submission" date="2021-03" db="EMBL/GenBank/DDBJ databases">
        <title>Whole genome shotgun sequence of Actinoplanes auranticolor NBRC 12245.</title>
        <authorList>
            <person name="Komaki H."/>
            <person name="Tamura T."/>
        </authorList>
    </citation>
    <scope>NUCLEOTIDE SEQUENCE</scope>
    <source>
        <strain evidence="2">NBRC 12245</strain>
    </source>
</reference>